<accession>A0ABW4QUV7</accession>
<feature type="chain" id="PRO_5046126158" description="DUF1735 domain-containing protein" evidence="1">
    <location>
        <begin position="23"/>
        <end position="205"/>
    </location>
</feature>
<organism evidence="2 3">
    <name type="scientific">Hymenobacter bucti</name>
    <dbReference type="NCBI Taxonomy" id="1844114"/>
    <lineage>
        <taxon>Bacteria</taxon>
        <taxon>Pseudomonadati</taxon>
        <taxon>Bacteroidota</taxon>
        <taxon>Cytophagia</taxon>
        <taxon>Cytophagales</taxon>
        <taxon>Hymenobacteraceae</taxon>
        <taxon>Hymenobacter</taxon>
    </lineage>
</organism>
<keyword evidence="3" id="KW-1185">Reference proteome</keyword>
<evidence type="ECO:0000313" key="3">
    <source>
        <dbReference type="Proteomes" id="UP001597197"/>
    </source>
</evidence>
<evidence type="ECO:0000256" key="1">
    <source>
        <dbReference type="SAM" id="SignalP"/>
    </source>
</evidence>
<sequence length="205" mass="21643">MKNKFLHLCTFAALVLSLGACKKDYGPTSLGPLQDSEAGIPVTVTNQNFFERVPIVVVTGVPASSLVSSTATNPFTITFQIPADKGTIKEITRVQTGATGLGLLSTGTAAQAYNYDATSGATKPVVGNGTNTITFTSSVAEYRSFRARFGTGAGNAGYVFPDITATNSTSAFNAQAPNQLRYFFLLTLGDGTQIIPMEVRVRLLQ</sequence>
<comment type="caution">
    <text evidence="2">The sequence shown here is derived from an EMBL/GenBank/DDBJ whole genome shotgun (WGS) entry which is preliminary data.</text>
</comment>
<evidence type="ECO:0000313" key="2">
    <source>
        <dbReference type="EMBL" id="MFD1873389.1"/>
    </source>
</evidence>
<proteinExistence type="predicted"/>
<protein>
    <recommendedName>
        <fullName evidence="4">DUF1735 domain-containing protein</fullName>
    </recommendedName>
</protein>
<feature type="signal peptide" evidence="1">
    <location>
        <begin position="1"/>
        <end position="22"/>
    </location>
</feature>
<dbReference type="PROSITE" id="PS51257">
    <property type="entry name" value="PROKAR_LIPOPROTEIN"/>
    <property type="match status" value="1"/>
</dbReference>
<evidence type="ECO:0008006" key="4">
    <source>
        <dbReference type="Google" id="ProtNLM"/>
    </source>
</evidence>
<reference evidence="3" key="1">
    <citation type="journal article" date="2019" name="Int. J. Syst. Evol. Microbiol.">
        <title>The Global Catalogue of Microorganisms (GCM) 10K type strain sequencing project: providing services to taxonomists for standard genome sequencing and annotation.</title>
        <authorList>
            <consortium name="The Broad Institute Genomics Platform"/>
            <consortium name="The Broad Institute Genome Sequencing Center for Infectious Disease"/>
            <person name="Wu L."/>
            <person name="Ma J."/>
        </authorList>
    </citation>
    <scope>NUCLEOTIDE SEQUENCE [LARGE SCALE GENOMIC DNA]</scope>
    <source>
        <strain evidence="3">CGMCC 1.15795</strain>
    </source>
</reference>
<name>A0ABW4QUV7_9BACT</name>
<dbReference type="Proteomes" id="UP001597197">
    <property type="component" value="Unassembled WGS sequence"/>
</dbReference>
<gene>
    <name evidence="2" type="ORF">ACFSDX_13175</name>
</gene>
<keyword evidence="1" id="KW-0732">Signal</keyword>
<dbReference type="EMBL" id="JBHUFD010000005">
    <property type="protein sequence ID" value="MFD1873389.1"/>
    <property type="molecule type" value="Genomic_DNA"/>
</dbReference>
<dbReference type="RefSeq" id="WP_382314245.1">
    <property type="nucleotide sequence ID" value="NZ_JBHUFD010000005.1"/>
</dbReference>